<organism evidence="2">
    <name type="scientific">marine sediment metagenome</name>
    <dbReference type="NCBI Taxonomy" id="412755"/>
    <lineage>
        <taxon>unclassified sequences</taxon>
        <taxon>metagenomes</taxon>
        <taxon>ecological metagenomes</taxon>
    </lineage>
</organism>
<protein>
    <submittedName>
        <fullName evidence="2">Uncharacterized protein</fullName>
    </submittedName>
</protein>
<evidence type="ECO:0000256" key="1">
    <source>
        <dbReference type="SAM" id="MobiDB-lite"/>
    </source>
</evidence>
<dbReference type="AlphaFoldDB" id="X1FVW5"/>
<proteinExistence type="predicted"/>
<evidence type="ECO:0000313" key="2">
    <source>
        <dbReference type="EMBL" id="GAH24918.1"/>
    </source>
</evidence>
<reference evidence="2" key="1">
    <citation type="journal article" date="2014" name="Front. Microbiol.">
        <title>High frequency of phylogenetically diverse reductive dehalogenase-homologous genes in deep subseafloor sedimentary metagenomes.</title>
        <authorList>
            <person name="Kawai M."/>
            <person name="Futagami T."/>
            <person name="Toyoda A."/>
            <person name="Takaki Y."/>
            <person name="Nishi S."/>
            <person name="Hori S."/>
            <person name="Arai W."/>
            <person name="Tsubouchi T."/>
            <person name="Morono Y."/>
            <person name="Uchiyama I."/>
            <person name="Ito T."/>
            <person name="Fujiyama A."/>
            <person name="Inagaki F."/>
            <person name="Takami H."/>
        </authorList>
    </citation>
    <scope>NUCLEOTIDE SEQUENCE</scope>
    <source>
        <strain evidence="2">Expedition CK06-06</strain>
    </source>
</reference>
<feature type="non-terminal residue" evidence="2">
    <location>
        <position position="1"/>
    </location>
</feature>
<dbReference type="EMBL" id="BART01039978">
    <property type="protein sequence ID" value="GAH24918.1"/>
    <property type="molecule type" value="Genomic_DNA"/>
</dbReference>
<name>X1FVW5_9ZZZZ</name>
<accession>X1FVW5</accession>
<feature type="compositionally biased region" description="Basic and acidic residues" evidence="1">
    <location>
        <begin position="13"/>
        <end position="34"/>
    </location>
</feature>
<sequence>TYKAFPTSVDTKPIIKPEKNQAQKEKDIEWEMED</sequence>
<comment type="caution">
    <text evidence="2">The sequence shown here is derived from an EMBL/GenBank/DDBJ whole genome shotgun (WGS) entry which is preliminary data.</text>
</comment>
<gene>
    <name evidence="2" type="ORF">S01H4_65373</name>
</gene>
<feature type="region of interest" description="Disordered" evidence="1">
    <location>
        <begin position="1"/>
        <end position="34"/>
    </location>
</feature>